<dbReference type="EMBL" id="CP031093">
    <property type="protein sequence ID" value="QCF26848.1"/>
    <property type="molecule type" value="Genomic_DNA"/>
</dbReference>
<feature type="coiled-coil region" evidence="1">
    <location>
        <begin position="178"/>
        <end position="275"/>
    </location>
</feature>
<evidence type="ECO:0000256" key="2">
    <source>
        <dbReference type="SAM" id="MobiDB-lite"/>
    </source>
</evidence>
<feature type="coiled-coil region" evidence="1">
    <location>
        <begin position="62"/>
        <end position="138"/>
    </location>
</feature>
<dbReference type="RefSeq" id="WP_136549554.1">
    <property type="nucleotide sequence ID" value="NZ_CP031093.1"/>
</dbReference>
<keyword evidence="5" id="KW-1185">Reference proteome</keyword>
<dbReference type="FunFam" id="2.70.70.10:FF:000003">
    <property type="entry name" value="Murein hydrolase activator EnvC"/>
    <property type="match status" value="1"/>
</dbReference>
<dbReference type="SUPFAM" id="SSF51261">
    <property type="entry name" value="Duplicated hybrid motif"/>
    <property type="match status" value="1"/>
</dbReference>
<dbReference type="InterPro" id="IPR016047">
    <property type="entry name" value="M23ase_b-sheet_dom"/>
</dbReference>
<dbReference type="InterPro" id="IPR050570">
    <property type="entry name" value="Cell_wall_metabolism_enzyme"/>
</dbReference>
<gene>
    <name evidence="4" type="ORF">soil367_13395</name>
</gene>
<feature type="region of interest" description="Disordered" evidence="2">
    <location>
        <begin position="1"/>
        <end position="23"/>
    </location>
</feature>
<sequence>MSLTMRTAAKSGEAPPKPGKHLGSACSRIPRGLLSVMLGLALSVLVLCGQAWGEPQVSPRQLEQLEKRIQAVNRWLNSAEENRSDLTRKVKSLEQDIGRINSRLHRLGEQQQQTQAQLATLDQEAETLRARLEKQRGSLKAQLLSAWKLGDAPGLKVLLNESDPQQLSRQMAYHDYISQDAVERLNKFQQTLSALRENRAAALVARNELSEARATAQAQRRDLEERQVERRETLAALDKEIRQKKSELERLQADRERLEELLKRVQEAVQNLELPDESTPFSALAGKLPRPAPGKVLAHYGEPMAGGKLRRNGTIIAVSAGAAIRAVHYGRVVFSDWLRGFGLLVILDHGDGYMSLYGQNDGLLKNVGDWVSAGEAIALGGNSGGNPPGLYFEIRKHGKPIDPGKWLGKQ</sequence>
<evidence type="ECO:0000256" key="1">
    <source>
        <dbReference type="SAM" id="Coils"/>
    </source>
</evidence>
<dbReference type="CDD" id="cd12797">
    <property type="entry name" value="M23_peptidase"/>
    <property type="match status" value="1"/>
</dbReference>
<feature type="domain" description="M23ase beta-sheet core" evidence="3">
    <location>
        <begin position="312"/>
        <end position="403"/>
    </location>
</feature>
<dbReference type="PANTHER" id="PTHR21666:SF270">
    <property type="entry name" value="MUREIN HYDROLASE ACTIVATOR ENVC"/>
    <property type="match status" value="1"/>
</dbReference>
<dbReference type="Proteomes" id="UP000298049">
    <property type="component" value="Chromosome"/>
</dbReference>
<dbReference type="Gene3D" id="2.70.70.10">
    <property type="entry name" value="Glucose Permease (Domain IIA)"/>
    <property type="match status" value="1"/>
</dbReference>
<dbReference type="GO" id="GO:0004222">
    <property type="term" value="F:metalloendopeptidase activity"/>
    <property type="evidence" value="ECO:0007669"/>
    <property type="project" value="TreeGrafter"/>
</dbReference>
<evidence type="ECO:0000259" key="3">
    <source>
        <dbReference type="Pfam" id="PF01551"/>
    </source>
</evidence>
<keyword evidence="1" id="KW-0175">Coiled coil</keyword>
<proteinExistence type="predicted"/>
<dbReference type="InterPro" id="IPR011055">
    <property type="entry name" value="Dup_hybrid_motif"/>
</dbReference>
<name>A0A4P7XIJ7_9ALTE</name>
<organism evidence="4 5">
    <name type="scientific">Hydrocarboniclastica marina</name>
    <dbReference type="NCBI Taxonomy" id="2259620"/>
    <lineage>
        <taxon>Bacteria</taxon>
        <taxon>Pseudomonadati</taxon>
        <taxon>Pseudomonadota</taxon>
        <taxon>Gammaproteobacteria</taxon>
        <taxon>Alteromonadales</taxon>
        <taxon>Alteromonadaceae</taxon>
        <taxon>Hydrocarboniclastica</taxon>
    </lineage>
</organism>
<protein>
    <submittedName>
        <fullName evidence="4">Peptidase M23</fullName>
    </submittedName>
</protein>
<evidence type="ECO:0000313" key="4">
    <source>
        <dbReference type="EMBL" id="QCF26848.1"/>
    </source>
</evidence>
<evidence type="ECO:0000313" key="5">
    <source>
        <dbReference type="Proteomes" id="UP000298049"/>
    </source>
</evidence>
<dbReference type="PANTHER" id="PTHR21666">
    <property type="entry name" value="PEPTIDASE-RELATED"/>
    <property type="match status" value="1"/>
</dbReference>
<dbReference type="KEGG" id="hmi:soil367_13395"/>
<reference evidence="4 5" key="1">
    <citation type="submission" date="2018-07" db="EMBL/GenBank/DDBJ databases">
        <title>Marsedoiliclastica nanhaica gen. nov. sp. nov., a novel marine hydrocarbonoclastic bacterium isolated from an in-situ enriched hydrocarbon-degrading consortium in deep-sea sediment.</title>
        <authorList>
            <person name="Dong C."/>
            <person name="Ma T."/>
            <person name="Liu R."/>
            <person name="Shao Z."/>
        </authorList>
    </citation>
    <scope>NUCLEOTIDE SEQUENCE [LARGE SCALE GENOMIC DNA]</scope>
    <source>
        <strain evidence="5">soil36-7</strain>
    </source>
</reference>
<dbReference type="Gene3D" id="6.10.250.3150">
    <property type="match status" value="1"/>
</dbReference>
<dbReference type="AlphaFoldDB" id="A0A4P7XIJ7"/>
<dbReference type="OrthoDB" id="9784703at2"/>
<dbReference type="Pfam" id="PF01551">
    <property type="entry name" value="Peptidase_M23"/>
    <property type="match status" value="1"/>
</dbReference>
<accession>A0A4P7XIJ7</accession>